<keyword evidence="1" id="KW-0812">Transmembrane</keyword>
<gene>
    <name evidence="2" type="ORF">MSPICULIGERA_LOCUS15167</name>
</gene>
<name>A0AA36CWY7_9BILA</name>
<accession>A0AA36CWY7</accession>
<organism evidence="2 3">
    <name type="scientific">Mesorhabditis spiculigera</name>
    <dbReference type="NCBI Taxonomy" id="96644"/>
    <lineage>
        <taxon>Eukaryota</taxon>
        <taxon>Metazoa</taxon>
        <taxon>Ecdysozoa</taxon>
        <taxon>Nematoda</taxon>
        <taxon>Chromadorea</taxon>
        <taxon>Rhabditida</taxon>
        <taxon>Rhabditina</taxon>
        <taxon>Rhabditomorpha</taxon>
        <taxon>Rhabditoidea</taxon>
        <taxon>Rhabditidae</taxon>
        <taxon>Mesorhabditinae</taxon>
        <taxon>Mesorhabditis</taxon>
    </lineage>
</organism>
<keyword evidence="1" id="KW-1133">Transmembrane helix</keyword>
<feature type="transmembrane region" description="Helical" evidence="1">
    <location>
        <begin position="52"/>
        <end position="78"/>
    </location>
</feature>
<evidence type="ECO:0000313" key="2">
    <source>
        <dbReference type="EMBL" id="CAJ0576883.1"/>
    </source>
</evidence>
<protein>
    <submittedName>
        <fullName evidence="2">Uncharacterized protein</fullName>
    </submittedName>
</protein>
<proteinExistence type="predicted"/>
<dbReference type="Proteomes" id="UP001177023">
    <property type="component" value="Unassembled WGS sequence"/>
</dbReference>
<dbReference type="AlphaFoldDB" id="A0AA36CWY7"/>
<feature type="non-terminal residue" evidence="2">
    <location>
        <position position="1"/>
    </location>
</feature>
<keyword evidence="1" id="KW-0472">Membrane</keyword>
<sequence length="161" mass="17620">MLRTRMLPILTPVFLLPLLFHVVAVIIFATMGCSEQSDDDILASETVRLACLVFAALVVLGALLTVVINAAHYFVLIGRRNRRKARCNSIIRTVCFAFLMGQFCVSLTAFAFLLNNPSLMGLVQTPIIGLSIDIYGIFIPILCINFTAQNAGPSGAWIVIF</sequence>
<evidence type="ECO:0000256" key="1">
    <source>
        <dbReference type="SAM" id="Phobius"/>
    </source>
</evidence>
<dbReference type="PROSITE" id="PS51257">
    <property type="entry name" value="PROKAR_LIPOPROTEIN"/>
    <property type="match status" value="1"/>
</dbReference>
<keyword evidence="3" id="KW-1185">Reference proteome</keyword>
<comment type="caution">
    <text evidence="2">The sequence shown here is derived from an EMBL/GenBank/DDBJ whole genome shotgun (WGS) entry which is preliminary data.</text>
</comment>
<feature type="transmembrane region" description="Helical" evidence="1">
    <location>
        <begin position="90"/>
        <end position="114"/>
    </location>
</feature>
<feature type="transmembrane region" description="Helical" evidence="1">
    <location>
        <begin position="12"/>
        <end position="32"/>
    </location>
</feature>
<feature type="transmembrane region" description="Helical" evidence="1">
    <location>
        <begin position="126"/>
        <end position="148"/>
    </location>
</feature>
<evidence type="ECO:0000313" key="3">
    <source>
        <dbReference type="Proteomes" id="UP001177023"/>
    </source>
</evidence>
<reference evidence="2" key="1">
    <citation type="submission" date="2023-06" db="EMBL/GenBank/DDBJ databases">
        <authorList>
            <person name="Delattre M."/>
        </authorList>
    </citation>
    <scope>NUCLEOTIDE SEQUENCE</scope>
    <source>
        <strain evidence="2">AF72</strain>
    </source>
</reference>
<dbReference type="EMBL" id="CATQJA010002647">
    <property type="protein sequence ID" value="CAJ0576883.1"/>
    <property type="molecule type" value="Genomic_DNA"/>
</dbReference>